<evidence type="ECO:0000256" key="2">
    <source>
        <dbReference type="PIRSR" id="PIRSR613078-2"/>
    </source>
</evidence>
<dbReference type="GO" id="GO:0005737">
    <property type="term" value="C:cytoplasm"/>
    <property type="evidence" value="ECO:0007669"/>
    <property type="project" value="TreeGrafter"/>
</dbReference>
<organism evidence="3 4">
    <name type="scientific">Paucilactobacillus wasatchensis</name>
    <dbReference type="NCBI Taxonomy" id="1335616"/>
    <lineage>
        <taxon>Bacteria</taxon>
        <taxon>Bacillati</taxon>
        <taxon>Bacillota</taxon>
        <taxon>Bacilli</taxon>
        <taxon>Lactobacillales</taxon>
        <taxon>Lactobacillaceae</taxon>
        <taxon>Paucilactobacillus</taxon>
    </lineage>
</organism>
<dbReference type="PANTHER" id="PTHR48100">
    <property type="entry name" value="BROAD-SPECIFICITY PHOSPHATASE YOR283W-RELATED"/>
    <property type="match status" value="1"/>
</dbReference>
<dbReference type="SMART" id="SM00855">
    <property type="entry name" value="PGAM"/>
    <property type="match status" value="1"/>
</dbReference>
<gene>
    <name evidence="3" type="ORF">WDC_1347</name>
</gene>
<feature type="active site" description="Proton donor/acceptor" evidence="1">
    <location>
        <position position="87"/>
    </location>
</feature>
<reference evidence="3 4" key="1">
    <citation type="submission" date="2013-08" db="EMBL/GenBank/DDBJ databases">
        <title>Lactobacillus wasatchii sp. WDC04, a late gas producing bacteria isolated from aged chedder cheese.</title>
        <authorList>
            <person name="Oberg C.J."/>
            <person name="Culumber M."/>
            <person name="McMahon D.J."/>
            <person name="Broadbent J.R."/>
            <person name="Oberg T.S."/>
            <person name="Ortaki F."/>
        </authorList>
    </citation>
    <scope>NUCLEOTIDE SEQUENCE [LARGE SCALE GENOMIC DNA]</scope>
    <source>
        <strain evidence="3 4">WDC04</strain>
    </source>
</reference>
<dbReference type="OrthoDB" id="4131070at2"/>
<proteinExistence type="predicted"/>
<dbReference type="EMBL" id="AWTT01000033">
    <property type="protein sequence ID" value="KIS03052.1"/>
    <property type="molecule type" value="Genomic_DNA"/>
</dbReference>
<dbReference type="GO" id="GO:0016791">
    <property type="term" value="F:phosphatase activity"/>
    <property type="evidence" value="ECO:0007669"/>
    <property type="project" value="TreeGrafter"/>
</dbReference>
<feature type="active site" description="Tele-phosphohistidine intermediate" evidence="1">
    <location>
        <position position="11"/>
    </location>
</feature>
<dbReference type="Proteomes" id="UP000032279">
    <property type="component" value="Unassembled WGS sequence"/>
</dbReference>
<feature type="binding site" evidence="2">
    <location>
        <begin position="10"/>
        <end position="17"/>
    </location>
    <ligand>
        <name>substrate</name>
    </ligand>
</feature>
<dbReference type="Pfam" id="PF00300">
    <property type="entry name" value="His_Phos_1"/>
    <property type="match status" value="1"/>
</dbReference>
<dbReference type="InterPro" id="IPR013078">
    <property type="entry name" value="His_Pase_superF_clade-1"/>
</dbReference>
<name>A0A0D1A5Y1_9LACO</name>
<protein>
    <submittedName>
        <fullName evidence="3">Phosphoglycerate mutase like protein</fullName>
    </submittedName>
</protein>
<accession>A0A0D1A5Y1</accession>
<dbReference type="SUPFAM" id="SSF53254">
    <property type="entry name" value="Phosphoglycerate mutase-like"/>
    <property type="match status" value="1"/>
</dbReference>
<dbReference type="PANTHER" id="PTHR48100:SF9">
    <property type="entry name" value="PHOSPHOGLYCERATE MUTASE 2 PARALOG"/>
    <property type="match status" value="1"/>
</dbReference>
<dbReference type="Gene3D" id="3.40.50.1240">
    <property type="entry name" value="Phosphoglycerate mutase-like"/>
    <property type="match status" value="1"/>
</dbReference>
<dbReference type="RefSeq" id="WP_044011079.1">
    <property type="nucleotide sequence ID" value="NZ_AWTT01000033.1"/>
</dbReference>
<dbReference type="AlphaFoldDB" id="A0A0D1A5Y1"/>
<dbReference type="CDD" id="cd07067">
    <property type="entry name" value="HP_PGM_like"/>
    <property type="match status" value="1"/>
</dbReference>
<dbReference type="STRING" id="1335616.WDC_1347"/>
<evidence type="ECO:0000313" key="3">
    <source>
        <dbReference type="EMBL" id="KIS03052.1"/>
    </source>
</evidence>
<dbReference type="InterPro" id="IPR050275">
    <property type="entry name" value="PGM_Phosphatase"/>
</dbReference>
<evidence type="ECO:0000256" key="1">
    <source>
        <dbReference type="PIRSR" id="PIRSR613078-1"/>
    </source>
</evidence>
<keyword evidence="4" id="KW-1185">Reference proteome</keyword>
<dbReference type="PATRIC" id="fig|1335616.4.peg.1349"/>
<sequence length="220" mass="24601">MKQLELYFIRHGETLFNTMDKLQGWSDSPLTPNGIRVAQQTGEWLANTSFQSVYSSDMKRTIDTANYIIAKNNSFNGAPKQSASFREAFFGGFEGLDNHDVWHTIATPYGASNQTQMLEHVSPGVVRDRMHAADPLHLAETGHQFWQRVDAGLANLLVNEPDHARILIVAHGTLIRSLTIRFGNSSFDPVHQFPANGSVTKLLLSENQTSILDYNLTTKK</sequence>
<dbReference type="InterPro" id="IPR029033">
    <property type="entry name" value="His_PPase_superfam"/>
</dbReference>
<comment type="caution">
    <text evidence="3">The sequence shown here is derived from an EMBL/GenBank/DDBJ whole genome shotgun (WGS) entry which is preliminary data.</text>
</comment>
<evidence type="ECO:0000313" key="4">
    <source>
        <dbReference type="Proteomes" id="UP000032279"/>
    </source>
</evidence>
<feature type="binding site" evidence="2">
    <location>
        <position position="60"/>
    </location>
    <ligand>
        <name>substrate</name>
    </ligand>
</feature>